<keyword evidence="3" id="KW-0551">Lipid droplet</keyword>
<reference evidence="5" key="3">
    <citation type="submission" date="2025-09" db="UniProtKB">
        <authorList>
            <consortium name="Ensembl"/>
        </authorList>
    </citation>
    <scope>IDENTIFICATION</scope>
</reference>
<name>H2ZT99_LATCH</name>
<evidence type="ECO:0000313" key="5">
    <source>
        <dbReference type="Ensembl" id="ENSLACP00000000620.1"/>
    </source>
</evidence>
<dbReference type="GO" id="GO:0005811">
    <property type="term" value="C:lipid droplet"/>
    <property type="evidence" value="ECO:0007669"/>
    <property type="project" value="UniProtKB-SubCell"/>
</dbReference>
<dbReference type="Pfam" id="PF03036">
    <property type="entry name" value="Perilipin"/>
    <property type="match status" value="1"/>
</dbReference>
<dbReference type="eggNOG" id="ENOG502R7TG">
    <property type="taxonomic scope" value="Eukaryota"/>
</dbReference>
<dbReference type="PANTHER" id="PTHR14024:SF11">
    <property type="entry name" value="PERILIPIN-3"/>
    <property type="match status" value="1"/>
</dbReference>
<dbReference type="InterPro" id="IPR004279">
    <property type="entry name" value="Perilipin"/>
</dbReference>
<comment type="subcellular location">
    <subcellularLocation>
        <location evidence="1">Lipid droplet</location>
    </subcellularLocation>
</comment>
<evidence type="ECO:0000256" key="3">
    <source>
        <dbReference type="ARBA" id="ARBA00022677"/>
    </source>
</evidence>
<dbReference type="GO" id="GO:0019915">
    <property type="term" value="P:lipid storage"/>
    <property type="evidence" value="ECO:0007669"/>
    <property type="project" value="TreeGrafter"/>
</dbReference>
<dbReference type="EMBL" id="AFYH01168000">
    <property type="status" value="NOT_ANNOTATED_CDS"/>
    <property type="molecule type" value="Genomic_DNA"/>
</dbReference>
<dbReference type="HOGENOM" id="CLU_035133_0_0_1"/>
<dbReference type="AlphaFoldDB" id="H2ZT99"/>
<dbReference type="Gene3D" id="1.20.120.340">
    <property type="entry name" value="Flagellar protein FliS"/>
    <property type="match status" value="1"/>
</dbReference>
<comment type="similarity">
    <text evidence="2 4">Belongs to the perilipin family.</text>
</comment>
<dbReference type="PIRSF" id="PIRSF036881">
    <property type="entry name" value="PAT"/>
    <property type="match status" value="1"/>
</dbReference>
<dbReference type="PANTHER" id="PTHR14024">
    <property type="entry name" value="PERILIPIN"/>
    <property type="match status" value="1"/>
</dbReference>
<sequence>VAAANELACKGLDQMEEKLPVLNQPTDKVFADTKDLVSSTVTSAKGAVSGAKEAVTSTVTGVVDMAKGAVQGGMEMTKAAVSGGVNTVMGSRVGQLVATGVDTALNKSEEWADHYLPMTEEELANVATSVEGFEVTPAQQASYYVRLGSLSTKLRHRAYKHSVGKMGQARKSTQDALSQLQNTIDLLHEEKSGCQGRETPGAVPTDQNRKEFSIYSVKSVANLPTVTEQQIESRTLAMTQSLTKQLRTTCLTLVSSVQGLPQNIQDQIGQVRQAAEELHLSFSSVSSFQELSGQILVQSKERVLNMRASMDGVMEYLLNNTPLNWLVGPFAPQLTEHPEEEKID</sequence>
<dbReference type="GO" id="GO:0010890">
    <property type="term" value="P:positive regulation of triglyceride storage"/>
    <property type="evidence" value="ECO:0007669"/>
    <property type="project" value="TreeGrafter"/>
</dbReference>
<dbReference type="Bgee" id="ENSLACG00000000552">
    <property type="expression patterns" value="Expressed in pelvic fin and 6 other cell types or tissues"/>
</dbReference>
<dbReference type="STRING" id="7897.ENSLACP00000000620"/>
<dbReference type="Proteomes" id="UP000008672">
    <property type="component" value="Unassembled WGS sequence"/>
</dbReference>
<reference evidence="5" key="2">
    <citation type="submission" date="2025-08" db="UniProtKB">
        <authorList>
            <consortium name="Ensembl"/>
        </authorList>
    </citation>
    <scope>IDENTIFICATION</scope>
</reference>
<accession>H2ZT99</accession>
<evidence type="ECO:0000313" key="6">
    <source>
        <dbReference type="Proteomes" id="UP000008672"/>
    </source>
</evidence>
<dbReference type="InParanoid" id="H2ZT99"/>
<keyword evidence="6" id="KW-1185">Reference proteome</keyword>
<dbReference type="SUPFAM" id="SSF109775">
    <property type="entry name" value="Mannose-6-phosphate receptor binding protein 1 (Tip47), C-terminal domain"/>
    <property type="match status" value="1"/>
</dbReference>
<dbReference type="Gene3D" id="3.30.720.170">
    <property type="entry name" value="Perilipin, alpha-beta domain"/>
    <property type="match status" value="1"/>
</dbReference>
<reference evidence="6" key="1">
    <citation type="submission" date="2011-08" db="EMBL/GenBank/DDBJ databases">
        <title>The draft genome of Latimeria chalumnae.</title>
        <authorList>
            <person name="Di Palma F."/>
            <person name="Alfoldi J."/>
            <person name="Johnson J."/>
            <person name="Berlin A."/>
            <person name="Gnerre S."/>
            <person name="Jaffe D."/>
            <person name="MacCallum I."/>
            <person name="Young S."/>
            <person name="Walker B.J."/>
            <person name="Lander E."/>
            <person name="Lindblad-Toh K."/>
        </authorList>
    </citation>
    <scope>NUCLEOTIDE SEQUENCE [LARGE SCALE GENOMIC DNA]</scope>
    <source>
        <strain evidence="6">Wild caught</strain>
    </source>
</reference>
<dbReference type="EMBL" id="AFYH01167999">
    <property type="status" value="NOT_ANNOTATED_CDS"/>
    <property type="molecule type" value="Genomic_DNA"/>
</dbReference>
<dbReference type="GO" id="GO:0005829">
    <property type="term" value="C:cytosol"/>
    <property type="evidence" value="ECO:0007669"/>
    <property type="project" value="TreeGrafter"/>
</dbReference>
<organism evidence="5 6">
    <name type="scientific">Latimeria chalumnae</name>
    <name type="common">Coelacanth</name>
    <dbReference type="NCBI Taxonomy" id="7897"/>
    <lineage>
        <taxon>Eukaryota</taxon>
        <taxon>Metazoa</taxon>
        <taxon>Chordata</taxon>
        <taxon>Craniata</taxon>
        <taxon>Vertebrata</taxon>
        <taxon>Euteleostomi</taxon>
        <taxon>Coelacanthiformes</taxon>
        <taxon>Coelacanthidae</taxon>
        <taxon>Latimeria</taxon>
    </lineage>
</organism>
<protein>
    <recommendedName>
        <fullName evidence="4">Perilipin</fullName>
    </recommendedName>
</protein>
<proteinExistence type="inferred from homology"/>
<evidence type="ECO:0000256" key="1">
    <source>
        <dbReference type="ARBA" id="ARBA00004502"/>
    </source>
</evidence>
<dbReference type="Ensembl" id="ENSLACT00000000623.1">
    <property type="protein sequence ID" value="ENSLACP00000000620.1"/>
    <property type="gene ID" value="ENSLACG00000000552.1"/>
</dbReference>
<evidence type="ECO:0000256" key="2">
    <source>
        <dbReference type="ARBA" id="ARBA00006311"/>
    </source>
</evidence>
<dbReference type="GeneTree" id="ENSGT00950000182920"/>
<evidence type="ECO:0000256" key="4">
    <source>
        <dbReference type="PIRNR" id="PIRNR036881"/>
    </source>
</evidence>